<evidence type="ECO:0000313" key="2">
    <source>
        <dbReference type="EMBL" id="KAI3436766.1"/>
    </source>
</evidence>
<organism evidence="2 3">
    <name type="scientific">Chlorella vulgaris</name>
    <name type="common">Green alga</name>
    <dbReference type="NCBI Taxonomy" id="3077"/>
    <lineage>
        <taxon>Eukaryota</taxon>
        <taxon>Viridiplantae</taxon>
        <taxon>Chlorophyta</taxon>
        <taxon>core chlorophytes</taxon>
        <taxon>Trebouxiophyceae</taxon>
        <taxon>Chlorellales</taxon>
        <taxon>Chlorellaceae</taxon>
        <taxon>Chlorella clade</taxon>
        <taxon>Chlorella</taxon>
    </lineage>
</organism>
<dbReference type="OrthoDB" id="544949at2759"/>
<evidence type="ECO:0000313" key="3">
    <source>
        <dbReference type="Proteomes" id="UP001055712"/>
    </source>
</evidence>
<keyword evidence="1" id="KW-0175">Coiled coil</keyword>
<dbReference type="EMBL" id="SIDB01000002">
    <property type="protein sequence ID" value="KAI3436766.1"/>
    <property type="molecule type" value="Genomic_DNA"/>
</dbReference>
<gene>
    <name evidence="2" type="ORF">D9Q98_006178</name>
</gene>
<reference evidence="2" key="1">
    <citation type="journal article" date="2019" name="Plant J.">
        <title>Chlorella vulgaris genome assembly and annotation reveals the molecular basis for metabolic acclimation to high light conditions.</title>
        <authorList>
            <person name="Cecchin M."/>
            <person name="Marcolungo L."/>
            <person name="Rossato M."/>
            <person name="Girolomoni L."/>
            <person name="Cosentino E."/>
            <person name="Cuine S."/>
            <person name="Li-Beisson Y."/>
            <person name="Delledonne M."/>
            <person name="Ballottari M."/>
        </authorList>
    </citation>
    <scope>NUCLEOTIDE SEQUENCE</scope>
    <source>
        <strain evidence="2">211/11P</strain>
    </source>
</reference>
<comment type="caution">
    <text evidence="2">The sequence shown here is derived from an EMBL/GenBank/DDBJ whole genome shotgun (WGS) entry which is preliminary data.</text>
</comment>
<evidence type="ECO:0000256" key="1">
    <source>
        <dbReference type="SAM" id="Coils"/>
    </source>
</evidence>
<keyword evidence="3" id="KW-1185">Reference proteome</keyword>
<proteinExistence type="predicted"/>
<dbReference type="Proteomes" id="UP001055712">
    <property type="component" value="Unassembled WGS sequence"/>
</dbReference>
<dbReference type="AlphaFoldDB" id="A0A9D4TX56"/>
<name>A0A9D4TX56_CHLVU</name>
<feature type="coiled-coil region" evidence="1">
    <location>
        <begin position="178"/>
        <end position="205"/>
    </location>
</feature>
<protein>
    <submittedName>
        <fullName evidence="2">Uncharacterized protein</fullName>
    </submittedName>
</protein>
<reference evidence="2" key="2">
    <citation type="submission" date="2020-11" db="EMBL/GenBank/DDBJ databases">
        <authorList>
            <person name="Cecchin M."/>
            <person name="Marcolungo L."/>
            <person name="Rossato M."/>
            <person name="Girolomoni L."/>
            <person name="Cosentino E."/>
            <person name="Cuine S."/>
            <person name="Li-Beisson Y."/>
            <person name="Delledonne M."/>
            <person name="Ballottari M."/>
        </authorList>
    </citation>
    <scope>NUCLEOTIDE SEQUENCE</scope>
    <source>
        <strain evidence="2">211/11P</strain>
        <tissue evidence="2">Whole cell</tissue>
    </source>
</reference>
<accession>A0A9D4TX56</accession>
<sequence>MGCGSSKPGGGGVMSSVKQTVGMEAKGDPKARNVAMLREATDLHAKIVRAGKDLRALGKAAEVALDTANSVLNTALPQVYEDAAAVDHAMVQKHAPVGGAGYTPDAISKIKGDLQVKIQSDAFGPLDAWAAKFVDAQHKQKLVNKAYDAMVSARVKAAHQKDAADALTGKVMAQDPKLLEAQRKLQQMQDAYTIATNKHEEEEAAQYSRLVTLNREAAFIQTIIRQALGSTGAALVAAQDTIPEAPATPLGPSPSDAAAAATQAAQAAHAAAAAAHSAAAAPTAGYAVPPPAGAMPAGTYMTTA</sequence>